<reference evidence="2 3" key="1">
    <citation type="submission" date="2017-03" db="EMBL/GenBank/DDBJ databases">
        <title>Genome sequence of Clostridium chromiireducens DSM 23318.</title>
        <authorList>
            <person name="Poehlein A."/>
            <person name="Daniel R."/>
        </authorList>
    </citation>
    <scope>NUCLEOTIDE SEQUENCE [LARGE SCALE GENOMIC DNA]</scope>
    <source>
        <strain evidence="2 3">DSM 23318</strain>
    </source>
</reference>
<comment type="caution">
    <text evidence="2">The sequence shown here is derived from an EMBL/GenBank/DDBJ whole genome shotgun (WGS) entry which is preliminary data.</text>
</comment>
<dbReference type="OrthoDB" id="9795513at2"/>
<dbReference type="InterPro" id="IPR008894">
    <property type="entry name" value="QdtA_cupin_dom"/>
</dbReference>
<keyword evidence="2" id="KW-0413">Isomerase</keyword>
<gene>
    <name evidence="2" type="primary">fdtA</name>
    <name evidence="2" type="ORF">CLCHR_34150</name>
</gene>
<dbReference type="Pfam" id="PF05523">
    <property type="entry name" value="FdtA"/>
    <property type="match status" value="1"/>
</dbReference>
<dbReference type="GO" id="GO:0016853">
    <property type="term" value="F:isomerase activity"/>
    <property type="evidence" value="ECO:0007669"/>
    <property type="project" value="UniProtKB-KW"/>
</dbReference>
<evidence type="ECO:0000259" key="1">
    <source>
        <dbReference type="Pfam" id="PF05523"/>
    </source>
</evidence>
<protein>
    <submittedName>
        <fullName evidence="2">TDP-4-oxo-6-deoxy-alpha-D-glucose-3, 4-oxoisomerase</fullName>
        <ecNumber evidence="2">5.3.2.3</ecNumber>
    </submittedName>
</protein>
<dbReference type="EMBL" id="MZGT01000050">
    <property type="protein sequence ID" value="OPJ59532.1"/>
    <property type="molecule type" value="Genomic_DNA"/>
</dbReference>
<name>A0A1V4IHQ3_9CLOT</name>
<dbReference type="CDD" id="cd20292">
    <property type="entry name" value="cupin_QdtA-like"/>
    <property type="match status" value="1"/>
</dbReference>
<dbReference type="SUPFAM" id="SSF51182">
    <property type="entry name" value="RmlC-like cupins"/>
    <property type="match status" value="1"/>
</dbReference>
<dbReference type="STRING" id="225345.CLCHR_34150"/>
<evidence type="ECO:0000313" key="2">
    <source>
        <dbReference type="EMBL" id="OPJ59532.1"/>
    </source>
</evidence>
<keyword evidence="3" id="KW-1185">Reference proteome</keyword>
<evidence type="ECO:0000313" key="3">
    <source>
        <dbReference type="Proteomes" id="UP000191056"/>
    </source>
</evidence>
<organism evidence="2 3">
    <name type="scientific">Clostridium chromiireducens</name>
    <dbReference type="NCBI Taxonomy" id="225345"/>
    <lineage>
        <taxon>Bacteria</taxon>
        <taxon>Bacillati</taxon>
        <taxon>Bacillota</taxon>
        <taxon>Clostridia</taxon>
        <taxon>Eubacteriales</taxon>
        <taxon>Clostridiaceae</taxon>
        <taxon>Clostridium</taxon>
    </lineage>
</organism>
<sequence>MIEGVQKIKFEIHGDHRGSLIAIENFKEIPFVVKRLYYIFNTSENVVRGKHAHKKLQQMVICMSGSCDFMVDNGDEKEVIHLDNNHEGLYINKPIWREMSKFSSDCVLVVLASDIYDTEDYIYSYDEFVTYKRSVNK</sequence>
<dbReference type="EC" id="5.3.2.3" evidence="2"/>
<accession>A0A1V4IHQ3</accession>
<feature type="domain" description="Sugar 3,4-ketoisomerase QdtA cupin" evidence="1">
    <location>
        <begin position="5"/>
        <end position="132"/>
    </location>
</feature>
<dbReference type="Proteomes" id="UP000191056">
    <property type="component" value="Unassembled WGS sequence"/>
</dbReference>
<dbReference type="InterPro" id="IPR011051">
    <property type="entry name" value="RmlC_Cupin_sf"/>
</dbReference>
<dbReference type="AlphaFoldDB" id="A0A1V4IHQ3"/>
<proteinExistence type="predicted"/>
<dbReference type="InterPro" id="IPR014710">
    <property type="entry name" value="RmlC-like_jellyroll"/>
</dbReference>
<dbReference type="Gene3D" id="2.60.120.10">
    <property type="entry name" value="Jelly Rolls"/>
    <property type="match status" value="1"/>
</dbReference>
<dbReference type="RefSeq" id="WP_079441003.1">
    <property type="nucleotide sequence ID" value="NZ_MZGT01000050.1"/>
</dbReference>